<keyword evidence="1" id="KW-1133">Transmembrane helix</keyword>
<evidence type="ECO:0000313" key="4">
    <source>
        <dbReference type="RefSeq" id="XP_018322520.1"/>
    </source>
</evidence>
<dbReference type="GeneID" id="108735186"/>
<reference evidence="4" key="1">
    <citation type="submission" date="2025-08" db="UniProtKB">
        <authorList>
            <consortium name="RefSeq"/>
        </authorList>
    </citation>
    <scope>IDENTIFICATION</scope>
    <source>
        <tissue evidence="4">Entire body</tissue>
    </source>
</reference>
<dbReference type="Proteomes" id="UP000192223">
    <property type="component" value="Unplaced"/>
</dbReference>
<protein>
    <submittedName>
        <fullName evidence="4">Cuticle protein 64-like</fullName>
    </submittedName>
</protein>
<dbReference type="AlphaFoldDB" id="A0A1W4WR66"/>
<feature type="signal peptide" evidence="2">
    <location>
        <begin position="1"/>
        <end position="16"/>
    </location>
</feature>
<dbReference type="InParanoid" id="A0A1W4WR66"/>
<evidence type="ECO:0000313" key="3">
    <source>
        <dbReference type="Proteomes" id="UP000192223"/>
    </source>
</evidence>
<feature type="chain" id="PRO_5010708961" evidence="2">
    <location>
        <begin position="17"/>
        <end position="124"/>
    </location>
</feature>
<keyword evidence="3" id="KW-1185">Reference proteome</keyword>
<sequence length="124" mass="11557">MFKLVVLSVLVSVVVAKPAPGLLHGGLALGPALAYGTAVVGSIPTAVSHSSSSVIHSAALTAPVAIAAPAIAAPLALHAGPALVASPGLAYGAHGLGLGGHGLGGLGLGGLGALGHLGLGLKLH</sequence>
<keyword evidence="1" id="KW-0472">Membrane</keyword>
<proteinExistence type="predicted"/>
<evidence type="ECO:0000256" key="2">
    <source>
        <dbReference type="SAM" id="SignalP"/>
    </source>
</evidence>
<dbReference type="KEGG" id="apln:108735186"/>
<dbReference type="InterPro" id="IPR007614">
    <property type="entry name" value="Retinin_C"/>
</dbReference>
<name>A0A1W4WR66_AGRPL</name>
<dbReference type="Pfam" id="PF04527">
    <property type="entry name" value="Retinin_C"/>
    <property type="match status" value="1"/>
</dbReference>
<evidence type="ECO:0000256" key="1">
    <source>
        <dbReference type="SAM" id="Phobius"/>
    </source>
</evidence>
<feature type="transmembrane region" description="Helical" evidence="1">
    <location>
        <begin position="26"/>
        <end position="47"/>
    </location>
</feature>
<feature type="transmembrane region" description="Helical" evidence="1">
    <location>
        <begin position="59"/>
        <end position="80"/>
    </location>
</feature>
<keyword evidence="2" id="KW-0732">Signal</keyword>
<dbReference type="FunCoup" id="A0A1W4WR66">
    <property type="interactions" value="2"/>
</dbReference>
<accession>A0A1W4WR66</accession>
<feature type="transmembrane region" description="Helical" evidence="1">
    <location>
        <begin position="100"/>
        <end position="121"/>
    </location>
</feature>
<dbReference type="RefSeq" id="XP_018322520.1">
    <property type="nucleotide sequence ID" value="XM_018467018.1"/>
</dbReference>
<gene>
    <name evidence="4" type="primary">LOC108735186</name>
</gene>
<organism evidence="3 4">
    <name type="scientific">Agrilus planipennis</name>
    <name type="common">Emerald ash borer</name>
    <name type="synonym">Agrilus marcopoli</name>
    <dbReference type="NCBI Taxonomy" id="224129"/>
    <lineage>
        <taxon>Eukaryota</taxon>
        <taxon>Metazoa</taxon>
        <taxon>Ecdysozoa</taxon>
        <taxon>Arthropoda</taxon>
        <taxon>Hexapoda</taxon>
        <taxon>Insecta</taxon>
        <taxon>Pterygota</taxon>
        <taxon>Neoptera</taxon>
        <taxon>Endopterygota</taxon>
        <taxon>Coleoptera</taxon>
        <taxon>Polyphaga</taxon>
        <taxon>Elateriformia</taxon>
        <taxon>Buprestoidea</taxon>
        <taxon>Buprestidae</taxon>
        <taxon>Agrilinae</taxon>
        <taxon>Agrilus</taxon>
    </lineage>
</organism>
<keyword evidence="1" id="KW-0812">Transmembrane</keyword>